<organism evidence="1 3">
    <name type="scientific">Xenorhabdus miraniensis</name>
    <dbReference type="NCBI Taxonomy" id="351674"/>
    <lineage>
        <taxon>Bacteria</taxon>
        <taxon>Pseudomonadati</taxon>
        <taxon>Pseudomonadota</taxon>
        <taxon>Gammaproteobacteria</taxon>
        <taxon>Enterobacterales</taxon>
        <taxon>Morganellaceae</taxon>
        <taxon>Xenorhabdus</taxon>
    </lineage>
</organism>
<name>A0A2D0JK41_9GAMM</name>
<dbReference type="EMBL" id="NITZ01000029">
    <property type="protein sequence ID" value="PHM46831.1"/>
    <property type="molecule type" value="Genomic_DNA"/>
</dbReference>
<dbReference type="RefSeq" id="WP_099115740.1">
    <property type="nucleotide sequence ID" value="NZ_CAWNQI010000061.1"/>
</dbReference>
<comment type="caution">
    <text evidence="1">The sequence shown here is derived from an EMBL/GenBank/DDBJ whole genome shotgun (WGS) entry which is preliminary data.</text>
</comment>
<dbReference type="OrthoDB" id="6445420at2"/>
<evidence type="ECO:0000313" key="3">
    <source>
        <dbReference type="Proteomes" id="UP000221980"/>
    </source>
</evidence>
<evidence type="ECO:0000313" key="2">
    <source>
        <dbReference type="EMBL" id="PHM46831.1"/>
    </source>
</evidence>
<dbReference type="EMBL" id="NITZ01000034">
    <property type="protein sequence ID" value="PHM46660.1"/>
    <property type="molecule type" value="Genomic_DNA"/>
</dbReference>
<dbReference type="AlphaFoldDB" id="A0A2D0JK41"/>
<keyword evidence="3" id="KW-1185">Reference proteome</keyword>
<proteinExistence type="predicted"/>
<evidence type="ECO:0000313" key="1">
    <source>
        <dbReference type="EMBL" id="PHM46660.1"/>
    </source>
</evidence>
<dbReference type="Proteomes" id="UP000221980">
    <property type="component" value="Unassembled WGS sequence"/>
</dbReference>
<gene>
    <name evidence="2" type="ORF">Xmir_03880</name>
    <name evidence="1" type="ORF">Xmir_04044</name>
</gene>
<accession>A0A2D0JK41</accession>
<protein>
    <submittedName>
        <fullName evidence="1">Uncharacterized protein</fullName>
    </submittedName>
</protein>
<sequence>MDLPGEQYIDYRLDSNWHVLEGKSETSIPEKYYILKDKDGHIQAKIIFDTDNKTPNLSKDLLVTKNKYMRKLTHSIKVIVKKIMAE</sequence>
<reference evidence="1 3" key="1">
    <citation type="journal article" date="2017" name="Nat. Microbiol.">
        <title>Natural product diversity associated with the nematode symbionts Photorhabdus and Xenorhabdus.</title>
        <authorList>
            <person name="Tobias N.J."/>
            <person name="Wolff H."/>
            <person name="Djahanschiri B."/>
            <person name="Grundmann F."/>
            <person name="Kronenwerth M."/>
            <person name="Shi Y.M."/>
            <person name="Simonyi S."/>
            <person name="Grun P."/>
            <person name="Shapiro-Ilan D."/>
            <person name="Pidot S.J."/>
            <person name="Stinear T.P."/>
            <person name="Ebersberger I."/>
            <person name="Bode H.B."/>
        </authorList>
    </citation>
    <scope>NUCLEOTIDE SEQUENCE [LARGE SCALE GENOMIC DNA]</scope>
    <source>
        <strain evidence="1 3">DSM 17902</strain>
    </source>
</reference>